<organism evidence="1 2">
    <name type="scientific">Paenibacillus thiaminolyticus</name>
    <name type="common">Bacillus thiaminolyticus</name>
    <dbReference type="NCBI Taxonomy" id="49283"/>
    <lineage>
        <taxon>Bacteria</taxon>
        <taxon>Bacillati</taxon>
        <taxon>Bacillota</taxon>
        <taxon>Bacilli</taxon>
        <taxon>Bacillales</taxon>
        <taxon>Paenibacillaceae</taxon>
        <taxon>Paenibacillus</taxon>
    </lineage>
</organism>
<sequence>MECIVHFDAVHRGEGEIAKLRGLVMTEEGKKPTTPELEEMFRMMGYNVHCTNENSLVFEPDTNDGDIEELRVKKLDIGEQSYTPDMQLRAIAEQLMNKPNRPI</sequence>
<evidence type="ECO:0000313" key="2">
    <source>
        <dbReference type="Proteomes" id="UP000266177"/>
    </source>
</evidence>
<dbReference type="EMBL" id="QYZD01000001">
    <property type="protein sequence ID" value="RJG26768.1"/>
    <property type="molecule type" value="Genomic_DNA"/>
</dbReference>
<dbReference type="GO" id="GO:0004177">
    <property type="term" value="F:aminopeptidase activity"/>
    <property type="evidence" value="ECO:0007669"/>
    <property type="project" value="UniProtKB-KW"/>
</dbReference>
<dbReference type="RefSeq" id="WP_119790318.1">
    <property type="nucleotide sequence ID" value="NZ_QYZD01000001.1"/>
</dbReference>
<proteinExistence type="predicted"/>
<reference evidence="1 2" key="1">
    <citation type="submission" date="2018-09" db="EMBL/GenBank/DDBJ databases">
        <title>Paenibacillus SK2017-BO5.</title>
        <authorList>
            <person name="Piskunova J.V."/>
            <person name="Dubiley S.A."/>
            <person name="Severinov K.V."/>
        </authorList>
    </citation>
    <scope>NUCLEOTIDE SEQUENCE [LARGE SCALE GENOMIC DNA]</scope>
    <source>
        <strain evidence="1 2">BO5</strain>
    </source>
</reference>
<keyword evidence="1" id="KW-0031">Aminopeptidase</keyword>
<gene>
    <name evidence="1" type="ORF">DQX05_01700</name>
</gene>
<dbReference type="OrthoDB" id="2639209at2"/>
<evidence type="ECO:0000313" key="1">
    <source>
        <dbReference type="EMBL" id="RJG26768.1"/>
    </source>
</evidence>
<dbReference type="AlphaFoldDB" id="A0A3A3GNT7"/>
<protein>
    <submittedName>
        <fullName evidence="1">Dipeptidyl aminopeptidase</fullName>
    </submittedName>
</protein>
<keyword evidence="1" id="KW-0645">Protease</keyword>
<accession>A0A3A3GNT7</accession>
<keyword evidence="1" id="KW-0378">Hydrolase</keyword>
<comment type="caution">
    <text evidence="1">The sequence shown here is derived from an EMBL/GenBank/DDBJ whole genome shotgun (WGS) entry which is preliminary data.</text>
</comment>
<name>A0A3A3GNT7_PANTH</name>
<dbReference type="Proteomes" id="UP000266177">
    <property type="component" value="Unassembled WGS sequence"/>
</dbReference>